<name>A0A4U8UUW0_STECR</name>
<dbReference type="EMBL" id="AZBU02000001">
    <property type="protein sequence ID" value="TMS37152.1"/>
    <property type="molecule type" value="Genomic_DNA"/>
</dbReference>
<evidence type="ECO:0000313" key="2">
    <source>
        <dbReference type="EMBL" id="TMS37152.1"/>
    </source>
</evidence>
<accession>A0A4U8UUW0</accession>
<dbReference type="Proteomes" id="UP000298663">
    <property type="component" value="Unassembled WGS sequence"/>
</dbReference>
<sequence length="71" mass="7435">MDQITGNEAEKAQTAASDAIKKMDDVIAKALVHKSQLEAAVRDLKCEMRVAQAANSTSTTPTTVATSAIGM</sequence>
<reference evidence="2 3" key="2">
    <citation type="journal article" date="2019" name="G3 (Bethesda)">
        <title>Hybrid Assembly of the Genome of the Entomopathogenic Nematode Steinernema carpocapsae Identifies the X-Chromosome.</title>
        <authorList>
            <person name="Serra L."/>
            <person name="Macchietto M."/>
            <person name="Macias-Munoz A."/>
            <person name="McGill C.J."/>
            <person name="Rodriguez I.M."/>
            <person name="Rodriguez B."/>
            <person name="Murad R."/>
            <person name="Mortazavi A."/>
        </authorList>
    </citation>
    <scope>NUCLEOTIDE SEQUENCE [LARGE SCALE GENOMIC DNA]</scope>
    <source>
        <strain evidence="2 3">ALL</strain>
    </source>
</reference>
<comment type="caution">
    <text evidence="2">The sequence shown here is derived from an EMBL/GenBank/DDBJ whole genome shotgun (WGS) entry which is preliminary data.</text>
</comment>
<gene>
    <name evidence="2" type="ORF">L596_004145</name>
</gene>
<organism evidence="2 3">
    <name type="scientific">Steinernema carpocapsae</name>
    <name type="common">Entomopathogenic nematode</name>
    <dbReference type="NCBI Taxonomy" id="34508"/>
    <lineage>
        <taxon>Eukaryota</taxon>
        <taxon>Metazoa</taxon>
        <taxon>Ecdysozoa</taxon>
        <taxon>Nematoda</taxon>
        <taxon>Chromadorea</taxon>
        <taxon>Rhabditida</taxon>
        <taxon>Tylenchina</taxon>
        <taxon>Panagrolaimomorpha</taxon>
        <taxon>Strongyloidoidea</taxon>
        <taxon>Steinernematidae</taxon>
        <taxon>Steinernema</taxon>
    </lineage>
</organism>
<feature type="region of interest" description="Disordered" evidence="1">
    <location>
        <begin position="52"/>
        <end position="71"/>
    </location>
</feature>
<protein>
    <submittedName>
        <fullName evidence="2">Uncharacterized protein</fullName>
    </submittedName>
</protein>
<keyword evidence="3" id="KW-1185">Reference proteome</keyword>
<evidence type="ECO:0000313" key="3">
    <source>
        <dbReference type="Proteomes" id="UP000298663"/>
    </source>
</evidence>
<reference evidence="2 3" key="1">
    <citation type="journal article" date="2015" name="Genome Biol.">
        <title>Comparative genomics of Steinernema reveals deeply conserved gene regulatory networks.</title>
        <authorList>
            <person name="Dillman A.R."/>
            <person name="Macchietto M."/>
            <person name="Porter C.F."/>
            <person name="Rogers A."/>
            <person name="Williams B."/>
            <person name="Antoshechkin I."/>
            <person name="Lee M.M."/>
            <person name="Goodwin Z."/>
            <person name="Lu X."/>
            <person name="Lewis E.E."/>
            <person name="Goodrich-Blair H."/>
            <person name="Stock S.P."/>
            <person name="Adams B.J."/>
            <person name="Sternberg P.W."/>
            <person name="Mortazavi A."/>
        </authorList>
    </citation>
    <scope>NUCLEOTIDE SEQUENCE [LARGE SCALE GENOMIC DNA]</scope>
    <source>
        <strain evidence="2 3">ALL</strain>
    </source>
</reference>
<proteinExistence type="predicted"/>
<dbReference type="AlphaFoldDB" id="A0A4U8UUW0"/>
<evidence type="ECO:0000256" key="1">
    <source>
        <dbReference type="SAM" id="MobiDB-lite"/>
    </source>
</evidence>